<dbReference type="AlphaFoldDB" id="A0A4R8QTV2"/>
<reference evidence="2 3" key="1">
    <citation type="submission" date="2018-12" db="EMBL/GenBank/DDBJ databases">
        <title>Genome sequence and assembly of Colletotrichum trifolii.</title>
        <authorList>
            <person name="Gan P."/>
            <person name="Shirasu K."/>
        </authorList>
    </citation>
    <scope>NUCLEOTIDE SEQUENCE [LARGE SCALE GENOMIC DNA]</scope>
    <source>
        <strain evidence="2 3">543-2</strain>
    </source>
</reference>
<organism evidence="2 3">
    <name type="scientific">Colletotrichum trifolii</name>
    <dbReference type="NCBI Taxonomy" id="5466"/>
    <lineage>
        <taxon>Eukaryota</taxon>
        <taxon>Fungi</taxon>
        <taxon>Dikarya</taxon>
        <taxon>Ascomycota</taxon>
        <taxon>Pezizomycotina</taxon>
        <taxon>Sordariomycetes</taxon>
        <taxon>Hypocreomycetidae</taxon>
        <taxon>Glomerellales</taxon>
        <taxon>Glomerellaceae</taxon>
        <taxon>Colletotrichum</taxon>
        <taxon>Colletotrichum orbiculare species complex</taxon>
    </lineage>
</organism>
<dbReference type="Proteomes" id="UP000295703">
    <property type="component" value="Unassembled WGS sequence"/>
</dbReference>
<evidence type="ECO:0000313" key="3">
    <source>
        <dbReference type="Proteomes" id="UP000295703"/>
    </source>
</evidence>
<accession>A0A4R8QTV2</accession>
<name>A0A4R8QTV2_COLTR</name>
<evidence type="ECO:0000313" key="2">
    <source>
        <dbReference type="EMBL" id="TDZ39535.1"/>
    </source>
</evidence>
<evidence type="ECO:0000256" key="1">
    <source>
        <dbReference type="SAM" id="MobiDB-lite"/>
    </source>
</evidence>
<dbReference type="EMBL" id="RYZW01000176">
    <property type="protein sequence ID" value="TDZ39535.1"/>
    <property type="molecule type" value="Genomic_DNA"/>
</dbReference>
<comment type="caution">
    <text evidence="2">The sequence shown here is derived from an EMBL/GenBank/DDBJ whole genome shotgun (WGS) entry which is preliminary data.</text>
</comment>
<keyword evidence="3" id="KW-1185">Reference proteome</keyword>
<feature type="compositionally biased region" description="Basic and acidic residues" evidence="1">
    <location>
        <begin position="105"/>
        <end position="119"/>
    </location>
</feature>
<gene>
    <name evidence="2" type="ORF">CTRI78_v010529</name>
</gene>
<protein>
    <submittedName>
        <fullName evidence="2">Uncharacterized protein</fullName>
    </submittedName>
</protein>
<proteinExistence type="predicted"/>
<feature type="compositionally biased region" description="Basic and acidic residues" evidence="1">
    <location>
        <begin position="88"/>
        <end position="97"/>
    </location>
</feature>
<feature type="region of interest" description="Disordered" evidence="1">
    <location>
        <begin position="69"/>
        <end position="119"/>
    </location>
</feature>
<sequence>MANSILGQTTRNHYPLSPASGLTKRQYGKDRLPFPFAHRDLYPGEQAATALEANLTNLENRLDALLAAFESPEEPLATADEPATAKNNEPKKDHDAAGHTGESNGLKKAEGPEDPAKKP</sequence>
<feature type="region of interest" description="Disordered" evidence="1">
    <location>
        <begin position="1"/>
        <end position="26"/>
    </location>
</feature>
<feature type="compositionally biased region" description="Polar residues" evidence="1">
    <location>
        <begin position="1"/>
        <end position="12"/>
    </location>
</feature>